<sequence length="40" mass="4505">MKKLMFIFALLVFAASCTPESLSDNDQQIDKDKYEVPPNG</sequence>
<evidence type="ECO:0000313" key="3">
    <source>
        <dbReference type="Proteomes" id="UP000271339"/>
    </source>
</evidence>
<dbReference type="AlphaFoldDB" id="A0A3L9YC11"/>
<name>A0A3L9YC11_9FLAO</name>
<feature type="region of interest" description="Disordered" evidence="1">
    <location>
        <begin position="21"/>
        <end position="40"/>
    </location>
</feature>
<dbReference type="Proteomes" id="UP000271339">
    <property type="component" value="Unassembled WGS sequence"/>
</dbReference>
<comment type="caution">
    <text evidence="2">The sequence shown here is derived from an EMBL/GenBank/DDBJ whole genome shotgun (WGS) entry which is preliminary data.</text>
</comment>
<keyword evidence="3" id="KW-1185">Reference proteome</keyword>
<evidence type="ECO:0000256" key="1">
    <source>
        <dbReference type="SAM" id="MobiDB-lite"/>
    </source>
</evidence>
<dbReference type="RefSeq" id="WP_262697298.1">
    <property type="nucleotide sequence ID" value="NZ_REFC01000017.1"/>
</dbReference>
<protein>
    <recommendedName>
        <fullName evidence="4">Lipoprotein</fullName>
    </recommendedName>
</protein>
<dbReference type="PROSITE" id="PS51257">
    <property type="entry name" value="PROKAR_LIPOPROTEIN"/>
    <property type="match status" value="1"/>
</dbReference>
<feature type="compositionally biased region" description="Basic and acidic residues" evidence="1">
    <location>
        <begin position="28"/>
        <end position="40"/>
    </location>
</feature>
<proteinExistence type="predicted"/>
<gene>
    <name evidence="2" type="ORF">BXY75_3342</name>
</gene>
<dbReference type="EMBL" id="REFC01000017">
    <property type="protein sequence ID" value="RMA56639.1"/>
    <property type="molecule type" value="Genomic_DNA"/>
</dbReference>
<reference evidence="2 3" key="1">
    <citation type="submission" date="2018-10" db="EMBL/GenBank/DDBJ databases">
        <title>Genomic Encyclopedia of Archaeal and Bacterial Type Strains, Phase II (KMG-II): from individual species to whole genera.</title>
        <authorList>
            <person name="Goeker M."/>
        </authorList>
    </citation>
    <scope>NUCLEOTIDE SEQUENCE [LARGE SCALE GENOMIC DNA]</scope>
    <source>
        <strain evidence="2 3">DSM 23424</strain>
    </source>
</reference>
<evidence type="ECO:0000313" key="2">
    <source>
        <dbReference type="EMBL" id="RMA56639.1"/>
    </source>
</evidence>
<evidence type="ECO:0008006" key="4">
    <source>
        <dbReference type="Google" id="ProtNLM"/>
    </source>
</evidence>
<accession>A0A3L9YC11</accession>
<organism evidence="2 3">
    <name type="scientific">Ulvibacter antarcticus</name>
    <dbReference type="NCBI Taxonomy" id="442714"/>
    <lineage>
        <taxon>Bacteria</taxon>
        <taxon>Pseudomonadati</taxon>
        <taxon>Bacteroidota</taxon>
        <taxon>Flavobacteriia</taxon>
        <taxon>Flavobacteriales</taxon>
        <taxon>Flavobacteriaceae</taxon>
        <taxon>Ulvibacter</taxon>
    </lineage>
</organism>